<dbReference type="PANTHER" id="PTHR38479">
    <property type="entry name" value="LMO0824 PROTEIN"/>
    <property type="match status" value="1"/>
</dbReference>
<comment type="caution">
    <text evidence="1">The sequence shown here is derived from an EMBL/GenBank/DDBJ whole genome shotgun (WGS) entry which is preliminary data.</text>
</comment>
<dbReference type="InterPro" id="IPR009351">
    <property type="entry name" value="AlkZ-like"/>
</dbReference>
<dbReference type="Proteomes" id="UP001108089">
    <property type="component" value="Unassembled WGS sequence"/>
</dbReference>
<name>A0ABS9DM42_9ACTN</name>
<protein>
    <submittedName>
        <fullName evidence="1">Winged helix DNA-binding domain-containing protein</fullName>
    </submittedName>
</protein>
<dbReference type="Pfam" id="PF06224">
    <property type="entry name" value="AlkZ-like"/>
    <property type="match status" value="1"/>
</dbReference>
<dbReference type="GO" id="GO:0003677">
    <property type="term" value="F:DNA binding"/>
    <property type="evidence" value="ECO:0007669"/>
    <property type="project" value="UniProtKB-KW"/>
</dbReference>
<keyword evidence="1" id="KW-0238">DNA-binding</keyword>
<evidence type="ECO:0000313" key="2">
    <source>
        <dbReference type="Proteomes" id="UP001108089"/>
    </source>
</evidence>
<keyword evidence="2" id="KW-1185">Reference proteome</keyword>
<dbReference type="EMBL" id="JAKGCU010000010">
    <property type="protein sequence ID" value="MCF3939255.1"/>
    <property type="molecule type" value="Genomic_DNA"/>
</dbReference>
<sequence length="395" mass="43601">MTTRPVVDDAERRRRLIRRHHLDRTDPTAALTEMVDDLVGLHATTPSTVYLSAWARLPGFDPETMDRALYADRTLVKQLAMRRTLFVFGHTVLAEAIGAVGPRVTASERTNMLRDLRRSPDFDDPDAWIDAARAAVATDLADGCARTSTELRRRNPVLDGHVVYGQGKSWGGRVAMGPRVLNMMSAAGEIVRGPNSATWTLSRPSWVAMERWLGHELPQVSAADGHRAMVRRWLRAFGPGTETDIVWWLGSTKRVVRTALADLDAVEVDLDGGAVGYLLPDDLPDGAGDAPPPQAHLLPELDPTTMGWKERGFYLGPHAEHVFDRNGNGGQTAWWDGRIVGGWRQNKDDGHIELHPFEKLPAVAMRALTEQAEALAGWLGEVRPTPGYPAPFMRG</sequence>
<evidence type="ECO:0000313" key="1">
    <source>
        <dbReference type="EMBL" id="MCF3939255.1"/>
    </source>
</evidence>
<reference evidence="1" key="1">
    <citation type="submission" date="2022-01" db="EMBL/GenBank/DDBJ databases">
        <title>Gordonia xiamenensis sp. nov., isolated from surface seawater in Xiamen.</title>
        <authorList>
            <person name="He Y.F."/>
        </authorList>
    </citation>
    <scope>NUCLEOTIDE SEQUENCE</scope>
    <source>
        <strain evidence="1">GW1C4-4</strain>
    </source>
</reference>
<organism evidence="1 2">
    <name type="scientific">Gordonia tangerina</name>
    <dbReference type="NCBI Taxonomy" id="2911060"/>
    <lineage>
        <taxon>Bacteria</taxon>
        <taxon>Bacillati</taxon>
        <taxon>Actinomycetota</taxon>
        <taxon>Actinomycetes</taxon>
        <taxon>Mycobacteriales</taxon>
        <taxon>Gordoniaceae</taxon>
        <taxon>Gordonia</taxon>
    </lineage>
</organism>
<accession>A0ABS9DM42</accession>
<dbReference type="RefSeq" id="WP_235723981.1">
    <property type="nucleotide sequence ID" value="NZ_JAKGCU010000010.1"/>
</dbReference>
<proteinExistence type="predicted"/>
<gene>
    <name evidence="1" type="ORF">L1892_12815</name>
</gene>
<dbReference type="PANTHER" id="PTHR38479:SF2">
    <property type="entry name" value="WINGED HELIX DNA-BINDING DOMAIN-CONTAINING PROTEIN"/>
    <property type="match status" value="1"/>
</dbReference>